<dbReference type="Proteomes" id="UP000294555">
    <property type="component" value="Unassembled WGS sequence"/>
</dbReference>
<evidence type="ECO:0000256" key="4">
    <source>
        <dbReference type="ARBA" id="ARBA00023163"/>
    </source>
</evidence>
<comment type="similarity">
    <text evidence="1">Belongs to the LysR transcriptional regulatory family.</text>
</comment>
<reference evidence="6 7" key="1">
    <citation type="submission" date="2019-02" db="EMBL/GenBank/DDBJ databases">
        <title>Investigation of anaerobic lignin degradation for improved lignocellulosic biofuels.</title>
        <authorList>
            <person name="Deangelis K."/>
        </authorList>
    </citation>
    <scope>NUCLEOTIDE SEQUENCE [LARGE SCALE GENOMIC DNA]</scope>
    <source>
        <strain evidence="6 7">159R</strain>
    </source>
</reference>
<dbReference type="Pfam" id="PF03466">
    <property type="entry name" value="LysR_substrate"/>
    <property type="match status" value="1"/>
</dbReference>
<dbReference type="Gene3D" id="1.10.10.10">
    <property type="entry name" value="Winged helix-like DNA-binding domain superfamily/Winged helix DNA-binding domain"/>
    <property type="match status" value="1"/>
</dbReference>
<evidence type="ECO:0000259" key="5">
    <source>
        <dbReference type="PROSITE" id="PS50931"/>
    </source>
</evidence>
<dbReference type="Pfam" id="PF00126">
    <property type="entry name" value="HTH_1"/>
    <property type="match status" value="1"/>
</dbReference>
<dbReference type="AlphaFoldDB" id="A0A4R1NIR0"/>
<evidence type="ECO:0000313" key="7">
    <source>
        <dbReference type="Proteomes" id="UP000294555"/>
    </source>
</evidence>
<dbReference type="InterPro" id="IPR000847">
    <property type="entry name" value="LysR_HTH_N"/>
</dbReference>
<keyword evidence="7" id="KW-1185">Reference proteome</keyword>
<dbReference type="PROSITE" id="PS50931">
    <property type="entry name" value="HTH_LYSR"/>
    <property type="match status" value="1"/>
</dbReference>
<comment type="caution">
    <text evidence="6">The sequence shown here is derived from an EMBL/GenBank/DDBJ whole genome shotgun (WGS) entry which is preliminary data.</text>
</comment>
<name>A0A4R1NIR0_9GAMM</name>
<evidence type="ECO:0000256" key="1">
    <source>
        <dbReference type="ARBA" id="ARBA00009437"/>
    </source>
</evidence>
<sequence length="317" mass="34862">MILPMRALELRQLRYFLILSRELHFGKAANTAHVTQSALSQQIAKLEELAGVQLFVRDPRGVRLTAAGEVLRDGVARVLDLLYTTLRSTREAGENESFRLSLGLVEYTNLPFIPPALIRLQALYPDVNIIRHELNGAQQLDALVSGVIDVGFGVRIQTNSPKAGIASQPLLASEWSLLMRDTHRLANRAQLSIEDLAGERLIVPGRSVNAPLYDSLLAHFARVGIKPNIVYETTQSQVGITLVEQGLGVLLGAVYVFTVIPTTLLYRPVNGFDPLTVELFSRSGEQNPLVLDFIELAAGEAVRLKASQVPDTIARRD</sequence>
<dbReference type="GO" id="GO:0003700">
    <property type="term" value="F:DNA-binding transcription factor activity"/>
    <property type="evidence" value="ECO:0007669"/>
    <property type="project" value="InterPro"/>
</dbReference>
<dbReference type="PRINTS" id="PR00039">
    <property type="entry name" value="HTHLYSR"/>
</dbReference>
<dbReference type="FunFam" id="1.10.10.10:FF:000001">
    <property type="entry name" value="LysR family transcriptional regulator"/>
    <property type="match status" value="1"/>
</dbReference>
<keyword evidence="4" id="KW-0804">Transcription</keyword>
<keyword evidence="3 6" id="KW-0238">DNA-binding</keyword>
<dbReference type="Gene3D" id="3.40.190.10">
    <property type="entry name" value="Periplasmic binding protein-like II"/>
    <property type="match status" value="2"/>
</dbReference>
<keyword evidence="2" id="KW-0805">Transcription regulation</keyword>
<dbReference type="PANTHER" id="PTHR30346">
    <property type="entry name" value="TRANSCRIPTIONAL DUAL REGULATOR HCAR-RELATED"/>
    <property type="match status" value="1"/>
</dbReference>
<gene>
    <name evidence="6" type="ORF">EZJ58_2767</name>
</gene>
<evidence type="ECO:0000256" key="2">
    <source>
        <dbReference type="ARBA" id="ARBA00023015"/>
    </source>
</evidence>
<dbReference type="PANTHER" id="PTHR30346:SF0">
    <property type="entry name" value="HCA OPERON TRANSCRIPTIONAL ACTIVATOR HCAR"/>
    <property type="match status" value="1"/>
</dbReference>
<dbReference type="InterPro" id="IPR036388">
    <property type="entry name" value="WH-like_DNA-bd_sf"/>
</dbReference>
<evidence type="ECO:0000256" key="3">
    <source>
        <dbReference type="ARBA" id="ARBA00023125"/>
    </source>
</evidence>
<dbReference type="SUPFAM" id="SSF46785">
    <property type="entry name" value="Winged helix' DNA-binding domain"/>
    <property type="match status" value="1"/>
</dbReference>
<evidence type="ECO:0000313" key="6">
    <source>
        <dbReference type="EMBL" id="TCL04636.1"/>
    </source>
</evidence>
<dbReference type="InterPro" id="IPR036390">
    <property type="entry name" value="WH_DNA-bd_sf"/>
</dbReference>
<feature type="domain" description="HTH lysR-type" evidence="5">
    <location>
        <begin position="8"/>
        <end position="65"/>
    </location>
</feature>
<protein>
    <submittedName>
        <fullName evidence="6">DNA-binding transcriptional LysR family regulator</fullName>
    </submittedName>
</protein>
<dbReference type="InterPro" id="IPR005119">
    <property type="entry name" value="LysR_subst-bd"/>
</dbReference>
<dbReference type="CDD" id="cd08414">
    <property type="entry name" value="PBP2_LTTR_aromatics_like"/>
    <property type="match status" value="1"/>
</dbReference>
<organism evidence="6 7">
    <name type="scientific">Sodalis ligni</name>
    <dbReference type="NCBI Taxonomy" id="2697027"/>
    <lineage>
        <taxon>Bacteria</taxon>
        <taxon>Pseudomonadati</taxon>
        <taxon>Pseudomonadota</taxon>
        <taxon>Gammaproteobacteria</taxon>
        <taxon>Enterobacterales</taxon>
        <taxon>Bruguierivoracaceae</taxon>
        <taxon>Sodalis</taxon>
    </lineage>
</organism>
<proteinExistence type="inferred from homology"/>
<dbReference type="GO" id="GO:0003677">
    <property type="term" value="F:DNA binding"/>
    <property type="evidence" value="ECO:0007669"/>
    <property type="project" value="UniProtKB-KW"/>
</dbReference>
<dbReference type="SUPFAM" id="SSF53850">
    <property type="entry name" value="Periplasmic binding protein-like II"/>
    <property type="match status" value="1"/>
</dbReference>
<dbReference type="EMBL" id="SJOI01000001">
    <property type="protein sequence ID" value="TCL04636.1"/>
    <property type="molecule type" value="Genomic_DNA"/>
</dbReference>
<accession>A0A4R1NIR0</accession>
<dbReference type="GO" id="GO:0032993">
    <property type="term" value="C:protein-DNA complex"/>
    <property type="evidence" value="ECO:0007669"/>
    <property type="project" value="TreeGrafter"/>
</dbReference>